<sequence length="42" mass="4506">MQNSKKQLIIAGVVMEVCVAFPANPGLIYCRMALGLSGLRIV</sequence>
<proteinExistence type="predicted"/>
<evidence type="ECO:0000313" key="1">
    <source>
        <dbReference type="EMBL" id="EFE08586.1"/>
    </source>
</evidence>
<gene>
    <name evidence="1" type="ORF">CIT292_07908</name>
</gene>
<comment type="caution">
    <text evidence="1">The sequence shown here is derived from an EMBL/GenBank/DDBJ whole genome shotgun (WGS) entry which is preliminary data.</text>
</comment>
<evidence type="ECO:0000313" key="2">
    <source>
        <dbReference type="Proteomes" id="UP000003880"/>
    </source>
</evidence>
<dbReference type="RefSeq" id="WP_006685278.1">
    <property type="nucleotide sequence ID" value="NZ_GG730299.1"/>
</dbReference>
<reference evidence="1 2" key="1">
    <citation type="submission" date="2010-02" db="EMBL/GenBank/DDBJ databases">
        <authorList>
            <person name="Weinstock G."/>
            <person name="Sodergren E."/>
            <person name="Clifton S."/>
            <person name="Fulton L."/>
            <person name="Fulton B."/>
            <person name="Courtney L."/>
            <person name="Fronick C."/>
            <person name="Harrison M."/>
            <person name="Strong C."/>
            <person name="Farmer C."/>
            <person name="Delahaunty K."/>
            <person name="Markovic C."/>
            <person name="Hall O."/>
            <person name="Minx P."/>
            <person name="Tomlinson C."/>
            <person name="Mitreva M."/>
            <person name="Nelson J."/>
            <person name="Hou S."/>
            <person name="Wollam A."/>
            <person name="Pepin K.H."/>
            <person name="Johnson M."/>
            <person name="Bhonagiri V."/>
            <person name="Zhang X."/>
            <person name="Suruliraj S."/>
            <person name="Warren W."/>
            <person name="Chinwalla A."/>
            <person name="Mardis E.R."/>
            <person name="Wilson R.K."/>
        </authorList>
    </citation>
    <scope>NUCLEOTIDE SEQUENCE [LARGE SCALE GENOMIC DNA]</scope>
    <source>
        <strain evidence="1 2">ATCC 29220</strain>
    </source>
</reference>
<name>D4BBW8_9ENTR</name>
<dbReference type="EMBL" id="ABWL02000007">
    <property type="protein sequence ID" value="EFE08586.1"/>
    <property type="molecule type" value="Genomic_DNA"/>
</dbReference>
<dbReference type="Proteomes" id="UP000003880">
    <property type="component" value="Unassembled WGS sequence"/>
</dbReference>
<organism evidence="1 2">
    <name type="scientific">Citrobacter youngae ATCC 29220</name>
    <dbReference type="NCBI Taxonomy" id="500640"/>
    <lineage>
        <taxon>Bacteria</taxon>
        <taxon>Pseudomonadati</taxon>
        <taxon>Pseudomonadota</taxon>
        <taxon>Gammaproteobacteria</taxon>
        <taxon>Enterobacterales</taxon>
        <taxon>Enterobacteriaceae</taxon>
        <taxon>Citrobacter</taxon>
        <taxon>Citrobacter freundii complex</taxon>
    </lineage>
</organism>
<accession>D4BBW8</accession>
<protein>
    <submittedName>
        <fullName evidence="1">Uncharacterized protein</fullName>
    </submittedName>
</protein>
<dbReference type="HOGENOM" id="CLU_3249252_0_0_6"/>
<dbReference type="AlphaFoldDB" id="D4BBW8"/>